<dbReference type="SUPFAM" id="SSF50985">
    <property type="entry name" value="RCC1/BLIP-II"/>
    <property type="match status" value="1"/>
</dbReference>
<dbReference type="PROSITE" id="PS50012">
    <property type="entry name" value="RCC1_3"/>
    <property type="match status" value="3"/>
</dbReference>
<dbReference type="PANTHER" id="PTHR45982:SF5">
    <property type="entry name" value="RCC DOMAIN-CONTAINING PROTEIN ATS1"/>
    <property type="match status" value="1"/>
</dbReference>
<organism evidence="2">
    <name type="scientific">Talaromyces marneffei PM1</name>
    <dbReference type="NCBI Taxonomy" id="1077442"/>
    <lineage>
        <taxon>Eukaryota</taxon>
        <taxon>Fungi</taxon>
        <taxon>Dikarya</taxon>
        <taxon>Ascomycota</taxon>
        <taxon>Pezizomycotina</taxon>
        <taxon>Eurotiomycetes</taxon>
        <taxon>Eurotiomycetidae</taxon>
        <taxon>Eurotiales</taxon>
        <taxon>Trichocomaceae</taxon>
        <taxon>Talaromyces</taxon>
        <taxon>Talaromyces sect. Talaromyces</taxon>
    </lineage>
</organism>
<evidence type="ECO:0000313" key="2">
    <source>
        <dbReference type="EMBL" id="KFX48089.1"/>
    </source>
</evidence>
<dbReference type="InterPro" id="IPR000408">
    <property type="entry name" value="Reg_chr_condens"/>
</dbReference>
<feature type="repeat" description="RCC1" evidence="1">
    <location>
        <begin position="348"/>
        <end position="396"/>
    </location>
</feature>
<comment type="caution">
    <text evidence="2">The sequence shown here is derived from an EMBL/GenBank/DDBJ whole genome shotgun (WGS) entry which is preliminary data.</text>
</comment>
<dbReference type="HOGENOM" id="CLU_005210_0_0_1"/>
<dbReference type="Gene3D" id="2.130.10.30">
    <property type="entry name" value="Regulator of chromosome condensation 1/beta-lactamase-inhibitor protein II"/>
    <property type="match status" value="2"/>
</dbReference>
<reference evidence="2" key="1">
    <citation type="journal article" date="2014" name="PLoS Genet.">
        <title>Signature Gene Expression Reveals Novel Clues to the Molecular Mechanisms of Dimorphic Transition in Penicillium marneffei.</title>
        <authorList>
            <person name="Yang E."/>
            <person name="Wang G."/>
            <person name="Cai J."/>
            <person name="Woo P.C."/>
            <person name="Lau S.K."/>
            <person name="Yuen K.-Y."/>
            <person name="Chow W.-N."/>
            <person name="Lin X."/>
        </authorList>
    </citation>
    <scope>NUCLEOTIDE SEQUENCE [LARGE SCALE GENOMIC DNA]</scope>
    <source>
        <strain evidence="2">PM1</strain>
    </source>
</reference>
<feature type="repeat" description="RCC1" evidence="1">
    <location>
        <begin position="2"/>
        <end position="77"/>
    </location>
</feature>
<dbReference type="InterPro" id="IPR051553">
    <property type="entry name" value="Ran_GTPase-activating"/>
</dbReference>
<dbReference type="GO" id="GO:0005085">
    <property type="term" value="F:guanyl-nucleotide exchange factor activity"/>
    <property type="evidence" value="ECO:0007669"/>
    <property type="project" value="TreeGrafter"/>
</dbReference>
<name>A0A093VDP9_TALMA</name>
<dbReference type="eggNOG" id="KOG1426">
    <property type="taxonomic scope" value="Eukaryota"/>
</dbReference>
<protein>
    <submittedName>
        <fullName evidence="2">RCC1 repeat-containing protein C10F6.04</fullName>
    </submittedName>
</protein>
<dbReference type="EMBL" id="JPOX01000013">
    <property type="protein sequence ID" value="KFX48089.1"/>
    <property type="molecule type" value="Genomic_DNA"/>
</dbReference>
<proteinExistence type="predicted"/>
<gene>
    <name evidence="2" type="ORF">GQ26_0131600</name>
</gene>
<dbReference type="PANTHER" id="PTHR45982">
    <property type="entry name" value="REGULATOR OF CHROMOSOME CONDENSATION"/>
    <property type="match status" value="1"/>
</dbReference>
<sequence>MEKVFALGSNGSGQLGIGHRDDVSEPTECLFCDDAIVTNQQQQQQQQQQTANGSDGTERKVKRISCGGNHTLILLEDGVVYAAGLNEDLRCGVCWAITSPSSGLSQGVGNEDDVVTRFKRVRFRLGGPKGVIIDRFKDVCATWSATCFVATIIPLNNDGEEKDIAISLGTGDKGELGLGSGLRTTSSTNNTVDGALIDVDDYLLTDFPPATTRIEAISSGMNHVVAILSNGEVYGWGASRKGQLSNDSKSVGRKVVWAPVRIDLTDMGVVPRSVSCGREFTFIGGYKKNTTAGEGGEYTYTILGTDDKWNIISAAPSVKTLQKSGRIENRYNVSTSWHGICLHDTLDKSVIAWGRNDRGQLGVHEKSSAVRESMVRWESVAQFMAGSEHAVAVLSDNKTVVSCGWGEHGNCGPDTDERGNVKGRLSRIQLPAEVLYDDQAKVVRVGAGCATSWVVVSS</sequence>
<dbReference type="GO" id="GO:0005737">
    <property type="term" value="C:cytoplasm"/>
    <property type="evidence" value="ECO:0007669"/>
    <property type="project" value="TreeGrafter"/>
</dbReference>
<dbReference type="Pfam" id="PF13540">
    <property type="entry name" value="RCC1_2"/>
    <property type="match status" value="2"/>
</dbReference>
<dbReference type="PRINTS" id="PR00633">
    <property type="entry name" value="RCCNDNSATION"/>
</dbReference>
<accession>A0A093VDP9</accession>
<dbReference type="AlphaFoldDB" id="A0A093VDP9"/>
<dbReference type="InterPro" id="IPR009091">
    <property type="entry name" value="RCC1/BLIP-II"/>
</dbReference>
<feature type="repeat" description="RCC1" evidence="1">
    <location>
        <begin position="231"/>
        <end position="287"/>
    </location>
</feature>
<evidence type="ECO:0000256" key="1">
    <source>
        <dbReference type="PROSITE-ProRule" id="PRU00235"/>
    </source>
</evidence>